<dbReference type="SUPFAM" id="SSF56524">
    <property type="entry name" value="Oxidoreductase molybdopterin-binding domain"/>
    <property type="match status" value="1"/>
</dbReference>
<dbReference type="InterPro" id="IPR036374">
    <property type="entry name" value="OxRdtase_Mopterin-bd_sf"/>
</dbReference>
<dbReference type="Pfam" id="PF00174">
    <property type="entry name" value="Oxidored_molyb"/>
    <property type="match status" value="1"/>
</dbReference>
<evidence type="ECO:0000259" key="2">
    <source>
        <dbReference type="Pfam" id="PF00174"/>
    </source>
</evidence>
<organism evidence="3 4">
    <name type="scientific">Marivibrio halodurans</name>
    <dbReference type="NCBI Taxonomy" id="2039722"/>
    <lineage>
        <taxon>Bacteria</taxon>
        <taxon>Pseudomonadati</taxon>
        <taxon>Pseudomonadota</taxon>
        <taxon>Alphaproteobacteria</taxon>
        <taxon>Rhodospirillales</taxon>
        <taxon>Rhodospirillaceae</taxon>
        <taxon>Marivibrio</taxon>
    </lineage>
</organism>
<feature type="domain" description="Oxidoreductase molybdopterin-binding" evidence="2">
    <location>
        <begin position="77"/>
        <end position="150"/>
    </location>
</feature>
<dbReference type="InterPro" id="IPR000572">
    <property type="entry name" value="OxRdtase_Mopterin-bd_dom"/>
</dbReference>
<dbReference type="Gene3D" id="3.90.420.10">
    <property type="entry name" value="Oxidoreductase, molybdopterin-binding domain"/>
    <property type="match status" value="1"/>
</dbReference>
<reference evidence="3" key="1">
    <citation type="submission" date="2021-04" db="EMBL/GenBank/DDBJ databases">
        <authorList>
            <person name="Zhang D.-C."/>
        </authorList>
    </citation>
    <scope>NUCLEOTIDE SEQUENCE</scope>
    <source>
        <strain evidence="3">CGMCC 1.15697</strain>
    </source>
</reference>
<dbReference type="EMBL" id="JAGMWN010000014">
    <property type="protein sequence ID" value="MBP5859037.1"/>
    <property type="molecule type" value="Genomic_DNA"/>
</dbReference>
<keyword evidence="1" id="KW-0732">Signal</keyword>
<protein>
    <submittedName>
        <fullName evidence="3">Molybdopterin-dependent oxidoreductase</fullName>
    </submittedName>
</protein>
<proteinExistence type="predicted"/>
<evidence type="ECO:0000313" key="3">
    <source>
        <dbReference type="EMBL" id="MBP5859037.1"/>
    </source>
</evidence>
<dbReference type="Proteomes" id="UP000672602">
    <property type="component" value="Unassembled WGS sequence"/>
</dbReference>
<dbReference type="RefSeq" id="WP_210683629.1">
    <property type="nucleotide sequence ID" value="NZ_JAGMWN010000014.1"/>
</dbReference>
<name>A0A8J7S2A2_9PROT</name>
<gene>
    <name evidence="3" type="ORF">KAJ83_18600</name>
</gene>
<dbReference type="AlphaFoldDB" id="A0A8J7S2A2"/>
<evidence type="ECO:0000313" key="4">
    <source>
        <dbReference type="Proteomes" id="UP000672602"/>
    </source>
</evidence>
<feature type="chain" id="PRO_5035209796" evidence="1">
    <location>
        <begin position="27"/>
        <end position="176"/>
    </location>
</feature>
<accession>A0A8J7S2A2</accession>
<sequence>MTAFFKFRKLLALAVLICATASLSLARAESAALDAPKGPVVLSVEGRIANTNRAGGADFDMEQLQALPWVTRETYTDWTDGAQTFEGVPLQALLDAVGARGDRITAVALNDYKVGLPASDAKEHDVLLAIKHEGKFMRVRDKGPIWIIYPRDEASSTLPDRHNEKMVWQLRTLVIE</sequence>
<feature type="signal peptide" evidence="1">
    <location>
        <begin position="1"/>
        <end position="26"/>
    </location>
</feature>
<evidence type="ECO:0000256" key="1">
    <source>
        <dbReference type="SAM" id="SignalP"/>
    </source>
</evidence>
<keyword evidence="4" id="KW-1185">Reference proteome</keyword>
<comment type="caution">
    <text evidence="3">The sequence shown here is derived from an EMBL/GenBank/DDBJ whole genome shotgun (WGS) entry which is preliminary data.</text>
</comment>